<accession>A0A246JTS2</accession>
<reference evidence="1 2" key="1">
    <citation type="journal article" date="2002" name="Int. J. Syst. Evol. Microbiol.">
        <title>Sphingopyxis witflariensis sp. nov., isolated from activated sludge.</title>
        <authorList>
            <person name="Kampfer P."/>
            <person name="Witzenberger R."/>
            <person name="Denner E.B."/>
            <person name="Busse H.J."/>
            <person name="Neef A."/>
        </authorList>
    </citation>
    <scope>NUCLEOTIDE SEQUENCE [LARGE SCALE GENOMIC DNA]</scope>
    <source>
        <strain evidence="1 2">DSM 14551</strain>
    </source>
</reference>
<comment type="caution">
    <text evidence="1">The sequence shown here is derived from an EMBL/GenBank/DDBJ whole genome shotgun (WGS) entry which is preliminary data.</text>
</comment>
<sequence>MMTKGRMMMKRSLALVGVSVGGVLALMLGGAASAAGVPAVSDGYDWTMRVNDEERTQSAILAYEVADTDDQPLNFSCEEGGNRIFAGISGNSPDLAAIALVSGDQKLRLSGTTDVDEIPYFTSQELAGGSPFIRAFAANGWLRMTADGAARDMAATANGKQAIQRFVRFCAG</sequence>
<organism evidence="1 2">
    <name type="scientific">Sphingopyxis witflariensis</name>
    <dbReference type="NCBI Taxonomy" id="173675"/>
    <lineage>
        <taxon>Bacteria</taxon>
        <taxon>Pseudomonadati</taxon>
        <taxon>Pseudomonadota</taxon>
        <taxon>Alphaproteobacteria</taxon>
        <taxon>Sphingomonadales</taxon>
        <taxon>Sphingomonadaceae</taxon>
        <taxon>Sphingopyxis</taxon>
    </lineage>
</organism>
<name>A0A246JTS2_9SPHN</name>
<dbReference type="EMBL" id="NISJ01000006">
    <property type="protein sequence ID" value="OWQ96409.1"/>
    <property type="molecule type" value="Genomic_DNA"/>
</dbReference>
<gene>
    <name evidence="1" type="ORF">CDQ91_13035</name>
</gene>
<evidence type="ECO:0000313" key="2">
    <source>
        <dbReference type="Proteomes" id="UP000197097"/>
    </source>
</evidence>
<evidence type="ECO:0000313" key="1">
    <source>
        <dbReference type="EMBL" id="OWQ96409.1"/>
    </source>
</evidence>
<dbReference type="AlphaFoldDB" id="A0A246JTS2"/>
<proteinExistence type="predicted"/>
<keyword evidence="2" id="KW-1185">Reference proteome</keyword>
<protein>
    <submittedName>
        <fullName evidence="1">Uncharacterized protein</fullName>
    </submittedName>
</protein>
<dbReference type="Proteomes" id="UP000197097">
    <property type="component" value="Unassembled WGS sequence"/>
</dbReference>